<feature type="non-terminal residue" evidence="1">
    <location>
        <position position="1"/>
    </location>
</feature>
<proteinExistence type="predicted"/>
<reference evidence="1 2" key="1">
    <citation type="journal article" date="2010" name="Science">
        <title>Genomic comparison of the ants Camponotus floridanus and Harpegnathos saltator.</title>
        <authorList>
            <person name="Bonasio R."/>
            <person name="Zhang G."/>
            <person name="Ye C."/>
            <person name="Mutti N.S."/>
            <person name="Fang X."/>
            <person name="Qin N."/>
            <person name="Donahue G."/>
            <person name="Yang P."/>
            <person name="Li Q."/>
            <person name="Li C."/>
            <person name="Zhang P."/>
            <person name="Huang Z."/>
            <person name="Berger S.L."/>
            <person name="Reinberg D."/>
            <person name="Wang J."/>
            <person name="Liebig J."/>
        </authorList>
    </citation>
    <scope>NUCLEOTIDE SEQUENCE [LARGE SCALE GENOMIC DNA]</scope>
    <source>
        <strain evidence="1 2">R22 G/1</strain>
    </source>
</reference>
<dbReference type="InterPro" id="IPR036397">
    <property type="entry name" value="RNaseH_sf"/>
</dbReference>
<keyword evidence="1" id="KW-0808">Transferase</keyword>
<sequence>EILPHAAYSPDLVPSDYHRFRSLQHHRLADSHFRASEEVRKSIDDFIESKPPSFFRSGIPKLPERWQKCVESEG</sequence>
<organism evidence="2">
    <name type="scientific">Harpegnathos saltator</name>
    <name type="common">Jerdon's jumping ant</name>
    <dbReference type="NCBI Taxonomy" id="610380"/>
    <lineage>
        <taxon>Eukaryota</taxon>
        <taxon>Metazoa</taxon>
        <taxon>Ecdysozoa</taxon>
        <taxon>Arthropoda</taxon>
        <taxon>Hexapoda</taxon>
        <taxon>Insecta</taxon>
        <taxon>Pterygota</taxon>
        <taxon>Neoptera</taxon>
        <taxon>Endopterygota</taxon>
        <taxon>Hymenoptera</taxon>
        <taxon>Apocrita</taxon>
        <taxon>Aculeata</taxon>
        <taxon>Formicoidea</taxon>
        <taxon>Formicidae</taxon>
        <taxon>Ponerinae</taxon>
        <taxon>Ponerini</taxon>
        <taxon>Harpegnathos</taxon>
    </lineage>
</organism>
<evidence type="ECO:0000313" key="1">
    <source>
        <dbReference type="EMBL" id="EFN78116.1"/>
    </source>
</evidence>
<keyword evidence="2" id="KW-1185">Reference proteome</keyword>
<evidence type="ECO:0000313" key="2">
    <source>
        <dbReference type="Proteomes" id="UP000008237"/>
    </source>
</evidence>
<dbReference type="EMBL" id="GL451975">
    <property type="protein sequence ID" value="EFN78116.1"/>
    <property type="molecule type" value="Genomic_DNA"/>
</dbReference>
<dbReference type="InterPro" id="IPR052709">
    <property type="entry name" value="Transposase-MT_Hybrid"/>
</dbReference>
<dbReference type="GO" id="GO:0032259">
    <property type="term" value="P:methylation"/>
    <property type="evidence" value="ECO:0007669"/>
    <property type="project" value="UniProtKB-KW"/>
</dbReference>
<gene>
    <name evidence="1" type="ORF">EAI_10328</name>
</gene>
<name>E2C1Q7_HARSA</name>
<dbReference type="PANTHER" id="PTHR46060:SF1">
    <property type="entry name" value="MARINER MOS1 TRANSPOSASE-LIKE PROTEIN"/>
    <property type="match status" value="1"/>
</dbReference>
<dbReference type="AlphaFoldDB" id="E2C1Q7"/>
<dbReference type="Gene3D" id="3.30.420.10">
    <property type="entry name" value="Ribonuclease H-like superfamily/Ribonuclease H"/>
    <property type="match status" value="1"/>
</dbReference>
<feature type="non-terminal residue" evidence="1">
    <location>
        <position position="74"/>
    </location>
</feature>
<dbReference type="PANTHER" id="PTHR46060">
    <property type="entry name" value="MARINER MOS1 TRANSPOSASE-LIKE PROTEIN"/>
    <property type="match status" value="1"/>
</dbReference>
<accession>E2C1Q7</accession>
<keyword evidence="1" id="KW-0489">Methyltransferase</keyword>
<dbReference type="Proteomes" id="UP000008237">
    <property type="component" value="Unassembled WGS sequence"/>
</dbReference>
<dbReference type="GO" id="GO:0008168">
    <property type="term" value="F:methyltransferase activity"/>
    <property type="evidence" value="ECO:0007669"/>
    <property type="project" value="UniProtKB-KW"/>
</dbReference>
<dbReference type="GO" id="GO:0003676">
    <property type="term" value="F:nucleic acid binding"/>
    <property type="evidence" value="ECO:0007669"/>
    <property type="project" value="InterPro"/>
</dbReference>
<protein>
    <submittedName>
        <fullName evidence="1">Histone-lysine N-methyltransferase SETMAR</fullName>
    </submittedName>
</protein>
<dbReference type="InParanoid" id="E2C1Q7"/>